<feature type="region of interest" description="Disordered" evidence="1">
    <location>
        <begin position="1"/>
        <end position="23"/>
    </location>
</feature>
<evidence type="ECO:0000313" key="2">
    <source>
        <dbReference type="EMBL" id="RJO69916.1"/>
    </source>
</evidence>
<evidence type="ECO:0000313" key="3">
    <source>
        <dbReference type="Proteomes" id="UP000266677"/>
    </source>
</evidence>
<dbReference type="Proteomes" id="UP000266677">
    <property type="component" value="Unassembled WGS sequence"/>
</dbReference>
<proteinExistence type="predicted"/>
<organism evidence="2 3">
    <name type="scientific">Nocardia panacis</name>
    <dbReference type="NCBI Taxonomy" id="2340916"/>
    <lineage>
        <taxon>Bacteria</taxon>
        <taxon>Bacillati</taxon>
        <taxon>Actinomycetota</taxon>
        <taxon>Actinomycetes</taxon>
        <taxon>Mycobacteriales</taxon>
        <taxon>Nocardiaceae</taxon>
        <taxon>Nocardia</taxon>
    </lineage>
</organism>
<protein>
    <submittedName>
        <fullName evidence="2">Uncharacterized protein</fullName>
    </submittedName>
</protein>
<evidence type="ECO:0000256" key="1">
    <source>
        <dbReference type="SAM" id="MobiDB-lite"/>
    </source>
</evidence>
<keyword evidence="3" id="KW-1185">Reference proteome</keyword>
<gene>
    <name evidence="2" type="ORF">D5S18_28940</name>
</gene>
<reference evidence="2 3" key="1">
    <citation type="submission" date="2018-09" db="EMBL/GenBank/DDBJ databases">
        <title>YIM PH21274 draft genome.</title>
        <authorList>
            <person name="Miao C."/>
        </authorList>
    </citation>
    <scope>NUCLEOTIDE SEQUENCE [LARGE SCALE GENOMIC DNA]</scope>
    <source>
        <strain evidence="2 3">YIM PH 21724</strain>
    </source>
</reference>
<accession>A0A3A4JZ91</accession>
<name>A0A3A4JZ91_9NOCA</name>
<dbReference type="AlphaFoldDB" id="A0A3A4JZ91"/>
<feature type="compositionally biased region" description="Basic and acidic residues" evidence="1">
    <location>
        <begin position="1"/>
        <end position="16"/>
    </location>
</feature>
<dbReference type="EMBL" id="QZFU01000041">
    <property type="protein sequence ID" value="RJO69916.1"/>
    <property type="molecule type" value="Genomic_DNA"/>
</dbReference>
<comment type="caution">
    <text evidence="2">The sequence shown here is derived from an EMBL/GenBank/DDBJ whole genome shotgun (WGS) entry which is preliminary data.</text>
</comment>
<sequence length="89" mass="9315">MSLDSHRRPQESRDIGSSDVSVLHADIAAPHEPGEFAEARAAERAETARQSAIAARTVASHAHNAADCRSLLAMLGLDAMAGKRAGGQL</sequence>
<dbReference type="RefSeq" id="WP_120044285.1">
    <property type="nucleotide sequence ID" value="NZ_QZFU01000041.1"/>
</dbReference>